<dbReference type="Proteomes" id="UP000667802">
    <property type="component" value="Unassembled WGS sequence"/>
</dbReference>
<dbReference type="Pfam" id="PF14261">
    <property type="entry name" value="DUF4351"/>
    <property type="match status" value="1"/>
</dbReference>
<dbReference type="InterPro" id="IPR025587">
    <property type="entry name" value="DUF4351"/>
</dbReference>
<keyword evidence="3" id="KW-1185">Reference proteome</keyword>
<dbReference type="PANTHER" id="PTHR35586:SF1">
    <property type="entry name" value="SLL1691 PROTEIN"/>
    <property type="match status" value="1"/>
</dbReference>
<reference evidence="3" key="1">
    <citation type="journal article" date="2021" name="Science">
        <title>Hunting the eagle killer: A cyanobacterial neurotoxin causes vacuolar myelinopathy.</title>
        <authorList>
            <person name="Breinlinger S."/>
            <person name="Phillips T.J."/>
            <person name="Haram B.N."/>
            <person name="Mares J."/>
            <person name="Martinez Yerena J.A."/>
            <person name="Hrouzek P."/>
            <person name="Sobotka R."/>
            <person name="Henderson W.M."/>
            <person name="Schmieder P."/>
            <person name="Williams S.M."/>
            <person name="Lauderdale J.D."/>
            <person name="Wilde H.D."/>
            <person name="Gerrin W."/>
            <person name="Kust A."/>
            <person name="Washington J.W."/>
            <person name="Wagner C."/>
            <person name="Geier B."/>
            <person name="Liebeke M."/>
            <person name="Enke H."/>
            <person name="Niedermeyer T.H.J."/>
            <person name="Wilde S.B."/>
        </authorList>
    </citation>
    <scope>NUCLEOTIDE SEQUENCE [LARGE SCALE GENOMIC DNA]</scope>
    <source>
        <strain evidence="3">Thurmond2011</strain>
    </source>
</reference>
<dbReference type="PANTHER" id="PTHR35586">
    <property type="entry name" value="SLL1691 PROTEIN"/>
    <property type="match status" value="1"/>
</dbReference>
<evidence type="ECO:0000313" key="3">
    <source>
        <dbReference type="Proteomes" id="UP000667802"/>
    </source>
</evidence>
<evidence type="ECO:0000259" key="1">
    <source>
        <dbReference type="Pfam" id="PF14261"/>
    </source>
</evidence>
<organism evidence="2 3">
    <name type="scientific">Aetokthonos hydrillicola Thurmond2011</name>
    <dbReference type="NCBI Taxonomy" id="2712845"/>
    <lineage>
        <taxon>Bacteria</taxon>
        <taxon>Bacillati</taxon>
        <taxon>Cyanobacteriota</taxon>
        <taxon>Cyanophyceae</taxon>
        <taxon>Nostocales</taxon>
        <taxon>Hapalosiphonaceae</taxon>
        <taxon>Aetokthonos</taxon>
    </lineage>
</organism>
<proteinExistence type="predicted"/>
<sequence>MADEKPRADNDSPWKEILEAYFPLAIEFFFPQTAALIDWSKPHEFLDKEFQQIAKEGEIGRRYADKLVKVWLLGGEEIWLLIHVEVQATSEAAFAERMFSYNLRIFDRFKKPAISLAILCDTNHDWRPNQYSYDYPNTRLSFEFGIVKLLDYEKKWAELETSDNPFATVVMAHLKTQQTAKKPQDRKRWKFSLIRRLYELGWQEKDIRNLYRFIDWVMILPRQLETEFWQELKQFEQESRMSYMTTGERIGYERGKEEGQAEGQAQGQAQGQKLLILKLLRKRLGELPQQVNSQIESLTLEQLDTLGEVLLDFTSTADLRNWLEANPPESSNNL</sequence>
<dbReference type="AlphaFoldDB" id="A0AAP5MDV3"/>
<feature type="domain" description="DUF4351" evidence="1">
    <location>
        <begin position="266"/>
        <end position="323"/>
    </location>
</feature>
<dbReference type="EMBL" id="JAALHA020000031">
    <property type="protein sequence ID" value="MDR9900153.1"/>
    <property type="molecule type" value="Genomic_DNA"/>
</dbReference>
<accession>A0AAP5MDV3</accession>
<protein>
    <submittedName>
        <fullName evidence="2">DUF4351 domain-containing protein</fullName>
    </submittedName>
</protein>
<name>A0AAP5MDV3_9CYAN</name>
<comment type="caution">
    <text evidence="2">The sequence shown here is derived from an EMBL/GenBank/DDBJ whole genome shotgun (WGS) entry which is preliminary data.</text>
</comment>
<dbReference type="RefSeq" id="WP_208341516.1">
    <property type="nucleotide sequence ID" value="NZ_CAWQFN010000908.1"/>
</dbReference>
<evidence type="ECO:0000313" key="2">
    <source>
        <dbReference type="EMBL" id="MDR9900153.1"/>
    </source>
</evidence>
<gene>
    <name evidence="2" type="ORF">G7B40_037230</name>
</gene>